<feature type="chain" id="PRO_5038936199" evidence="1">
    <location>
        <begin position="26"/>
        <end position="642"/>
    </location>
</feature>
<comment type="caution">
    <text evidence="2">The sequence shown here is derived from an EMBL/GenBank/DDBJ whole genome shotgun (WGS) entry which is preliminary data.</text>
</comment>
<dbReference type="eggNOG" id="COG1511">
    <property type="taxonomic scope" value="Bacteria"/>
</dbReference>
<dbReference type="RefSeq" id="WP_005601438.1">
    <property type="nucleotide sequence ID" value="NZ_GG663520.1"/>
</dbReference>
<proteinExistence type="predicted"/>
<dbReference type="STRING" id="45851.BHV86_02795"/>
<organism evidence="2 3">
    <name type="scientific">Eshraghiella crossota DSM 2876</name>
    <dbReference type="NCBI Taxonomy" id="511680"/>
    <lineage>
        <taxon>Bacteria</taxon>
        <taxon>Bacillati</taxon>
        <taxon>Bacillota</taxon>
        <taxon>Clostridia</taxon>
        <taxon>Lachnospirales</taxon>
        <taxon>Lachnospiraceae</taxon>
        <taxon>Eshraghiella</taxon>
    </lineage>
</organism>
<evidence type="ECO:0000313" key="2">
    <source>
        <dbReference type="EMBL" id="EFF69341.1"/>
    </source>
</evidence>
<dbReference type="HOGENOM" id="CLU_013314_0_0_9"/>
<protein>
    <submittedName>
        <fullName evidence="2">Gram-positive signal peptide protein, YSIRK family</fullName>
    </submittedName>
</protein>
<gene>
    <name evidence="2" type="ORF">BUTYVIB_00530</name>
</gene>
<keyword evidence="3" id="KW-1185">Reference proteome</keyword>
<dbReference type="Proteomes" id="UP000006238">
    <property type="component" value="Unassembled WGS sequence"/>
</dbReference>
<dbReference type="NCBIfam" id="TIGR03057">
    <property type="entry name" value="xxxLxxG_by_4"/>
    <property type="match status" value="1"/>
</dbReference>
<sequence length="642" mass="67588">MVKKKFLKRCSILMCSVLVAANLVACGAGTGSTNEEVKQSAYSQDNMVQTSIEKELSSKSTLPINTRQETVYVFGDANGNKDHIIVNEKVTDDKGKETLNRTESDGEVPVSMKVTYTLDGNEVTPEELAGKSGKVTMRFDYTNNTKDVPFTMITGMVLPADVFSNVEITNGKLTRNGDSIIAVGLTMPGLSDMLNLKGIELPEYFEVTADVNKFSLDMTMSVATSNFLSDVNVDDISIDSIKALTDKLGSASGQLVDGSAALADGTSQLKDAVPALTDGITRLNTGALSLRDGMYAYIDGVNTVSAGASQLSRGASDLATGLDSLASAINTKVVPGITQMKNTVDANVKTYGGKVTSVLTLAGTYDKAFAALNNTIKSAGAAYGVSDMSVVPYSEMSSGLTEEKVSKLLTKYMSDYTIYISAKAKFTRADAYVSQMKLRGVDGSSVTNLGQVYQQEIAMLMSAASNGGVYTALSQVQTGVNQLSTGIGSMNDNTNATRTGNTETICSAIYKLQTGSKTLKDGTETLVNGLGTLTSNNDALKSGAAQVADGTGTLNDSAATLADAIEKLNAGAITLKDGMAQFNSEAIEPLEKLVGDDLQNAVDTIKKVVKSGQDYTSFLGKSDDLKGSVTFIYKTAGITIEE</sequence>
<dbReference type="EMBL" id="ABWN01000019">
    <property type="protein sequence ID" value="EFF69341.1"/>
    <property type="molecule type" value="Genomic_DNA"/>
</dbReference>
<dbReference type="Gene3D" id="1.10.287.950">
    <property type="entry name" value="Methyl-accepting chemotaxis protein"/>
    <property type="match status" value="1"/>
</dbReference>
<reference evidence="2 3" key="1">
    <citation type="submission" date="2010-02" db="EMBL/GenBank/DDBJ databases">
        <authorList>
            <person name="Weinstock G."/>
            <person name="Sodergren E."/>
            <person name="Clifton S."/>
            <person name="Fulton L."/>
            <person name="Fulton B."/>
            <person name="Courtney L."/>
            <person name="Fronick C."/>
            <person name="Harrison M."/>
            <person name="Strong C."/>
            <person name="Farmer C."/>
            <person name="Delahaunty K."/>
            <person name="Markovic C."/>
            <person name="Hall O."/>
            <person name="Minx P."/>
            <person name="Tomlinson C."/>
            <person name="Mitreva M."/>
            <person name="Nelson J."/>
            <person name="Hou S."/>
            <person name="Wollam A."/>
            <person name="Pepin K.H."/>
            <person name="Johnson M."/>
            <person name="Bhonagiri V."/>
            <person name="Zhang X."/>
            <person name="Suruliraj S."/>
            <person name="Warren W."/>
            <person name="Chinwalla A."/>
            <person name="Mardis E.R."/>
            <person name="Wilson R.K."/>
        </authorList>
    </citation>
    <scope>NUCLEOTIDE SEQUENCE [LARGE SCALE GENOMIC DNA]</scope>
    <source>
        <strain evidence="2 3">DSM 2876</strain>
    </source>
</reference>
<dbReference type="AlphaFoldDB" id="D4RXH9"/>
<name>D4RXH9_9FIRM</name>
<accession>D4RXH9</accession>
<feature type="signal peptide" evidence="1">
    <location>
        <begin position="1"/>
        <end position="25"/>
    </location>
</feature>
<keyword evidence="1" id="KW-0732">Signal</keyword>
<dbReference type="InterPro" id="IPR023908">
    <property type="entry name" value="xxxLxxG_rpt"/>
</dbReference>
<dbReference type="GeneID" id="98919329"/>
<evidence type="ECO:0000256" key="1">
    <source>
        <dbReference type="SAM" id="SignalP"/>
    </source>
</evidence>
<evidence type="ECO:0000313" key="3">
    <source>
        <dbReference type="Proteomes" id="UP000006238"/>
    </source>
</evidence>